<name>A0ABS4AN54_9PROT</name>
<dbReference type="Pfam" id="PF09601">
    <property type="entry name" value="DUF2459"/>
    <property type="match status" value="1"/>
</dbReference>
<evidence type="ECO:0000313" key="1">
    <source>
        <dbReference type="EMBL" id="MBP0462644.1"/>
    </source>
</evidence>
<proteinExistence type="predicted"/>
<protein>
    <submittedName>
        <fullName evidence="1">DUF2459 domain-containing protein</fullName>
    </submittedName>
</protein>
<comment type="caution">
    <text evidence="1">The sequence shown here is derived from an EMBL/GenBank/DDBJ whole genome shotgun (WGS) entry which is preliminary data.</text>
</comment>
<sequence>MPSRRLLLPGLVAACAGPPPRPAPALSAEATWVAAEAWHLDLCLPAGAIGTGPLAPVAAGAPWAASFAFGFGLESWMRAARPGSAEALGALAGGPAVVSVRALPGPVPGGAEESLALRLPAGGTAAIAAFVAGQVAHPPPADPRGGQVLVPSRLPYSLGFTCNTWVMRALAEAGLPVPVAGIRLRGEAMAALRAEQARQAGTA</sequence>
<dbReference type="RefSeq" id="WP_209350005.1">
    <property type="nucleotide sequence ID" value="NZ_JAGIYZ010000001.1"/>
</dbReference>
<accession>A0ABS4AN54</accession>
<gene>
    <name evidence="1" type="ORF">J5Y09_01855</name>
</gene>
<organism evidence="1 2">
    <name type="scientific">Roseomonas nitratireducens</name>
    <dbReference type="NCBI Taxonomy" id="2820810"/>
    <lineage>
        <taxon>Bacteria</taxon>
        <taxon>Pseudomonadati</taxon>
        <taxon>Pseudomonadota</taxon>
        <taxon>Alphaproteobacteria</taxon>
        <taxon>Acetobacterales</taxon>
        <taxon>Roseomonadaceae</taxon>
        <taxon>Roseomonas</taxon>
    </lineage>
</organism>
<reference evidence="1 2" key="1">
    <citation type="submission" date="2021-03" db="EMBL/GenBank/DDBJ databases">
        <authorList>
            <person name="So Y."/>
        </authorList>
    </citation>
    <scope>NUCLEOTIDE SEQUENCE [LARGE SCALE GENOMIC DNA]</scope>
    <source>
        <strain evidence="1 2">PWR1</strain>
    </source>
</reference>
<dbReference type="InterPro" id="IPR011727">
    <property type="entry name" value="CHP02117"/>
</dbReference>
<evidence type="ECO:0000313" key="2">
    <source>
        <dbReference type="Proteomes" id="UP000680815"/>
    </source>
</evidence>
<dbReference type="Proteomes" id="UP000680815">
    <property type="component" value="Unassembled WGS sequence"/>
</dbReference>
<dbReference type="EMBL" id="JAGIYZ010000001">
    <property type="protein sequence ID" value="MBP0462644.1"/>
    <property type="molecule type" value="Genomic_DNA"/>
</dbReference>
<keyword evidence="2" id="KW-1185">Reference proteome</keyword>